<dbReference type="InterPro" id="IPR001245">
    <property type="entry name" value="Ser-Thr/Tyr_kinase_cat_dom"/>
</dbReference>
<keyword evidence="4" id="KW-0418">Kinase</keyword>
<dbReference type="InterPro" id="IPR000719">
    <property type="entry name" value="Prot_kinase_dom"/>
</dbReference>
<evidence type="ECO:0000256" key="5">
    <source>
        <dbReference type="ARBA" id="ARBA00022840"/>
    </source>
</evidence>
<evidence type="ECO:0000256" key="2">
    <source>
        <dbReference type="ARBA" id="ARBA00022679"/>
    </source>
</evidence>
<dbReference type="Proteomes" id="UP001459277">
    <property type="component" value="Unassembled WGS sequence"/>
</dbReference>
<accession>A0AAW2DCA6</accession>
<organism evidence="7 8">
    <name type="scientific">Lithocarpus litseifolius</name>
    <dbReference type="NCBI Taxonomy" id="425828"/>
    <lineage>
        <taxon>Eukaryota</taxon>
        <taxon>Viridiplantae</taxon>
        <taxon>Streptophyta</taxon>
        <taxon>Embryophyta</taxon>
        <taxon>Tracheophyta</taxon>
        <taxon>Spermatophyta</taxon>
        <taxon>Magnoliopsida</taxon>
        <taxon>eudicotyledons</taxon>
        <taxon>Gunneridae</taxon>
        <taxon>Pentapetalae</taxon>
        <taxon>rosids</taxon>
        <taxon>fabids</taxon>
        <taxon>Fagales</taxon>
        <taxon>Fagaceae</taxon>
        <taxon>Lithocarpus</taxon>
    </lineage>
</organism>
<dbReference type="SUPFAM" id="SSF56112">
    <property type="entry name" value="Protein kinase-like (PK-like)"/>
    <property type="match status" value="1"/>
</dbReference>
<dbReference type="GO" id="GO:0004674">
    <property type="term" value="F:protein serine/threonine kinase activity"/>
    <property type="evidence" value="ECO:0007669"/>
    <property type="project" value="UniProtKB-KW"/>
</dbReference>
<dbReference type="FunFam" id="3.30.200.20:FF:000951">
    <property type="entry name" value="Uncharacterized protein"/>
    <property type="match status" value="1"/>
</dbReference>
<name>A0AAW2DCA6_9ROSI</name>
<sequence length="227" mass="25642">MVVRLDKISISDFLLLSIEVLPFKVTNGKYGSLLLPATALLSWLYICFLSKGKAKPKGEKDSSNDLRLFDFSTEIHAINDGSNTKDCLKKRGKKDVELPLFSYESVPAATDNFSDANKLGEGGFGPVYKGKSLKGQEIAVKMLSKRSGQGLEEFRNEITLIAKLQHRNLVRLLGCCIELDENILIYEYMPNKSLDFFLFDLTKKQMLDWRARFHIIEGVAQGLLYLH</sequence>
<dbReference type="GO" id="GO:0005524">
    <property type="term" value="F:ATP binding"/>
    <property type="evidence" value="ECO:0007669"/>
    <property type="project" value="UniProtKB-KW"/>
</dbReference>
<comment type="caution">
    <text evidence="7">The sequence shown here is derived from an EMBL/GenBank/DDBJ whole genome shotgun (WGS) entry which is preliminary data.</text>
</comment>
<evidence type="ECO:0000256" key="4">
    <source>
        <dbReference type="ARBA" id="ARBA00022777"/>
    </source>
</evidence>
<dbReference type="AlphaFoldDB" id="A0AAW2DCA6"/>
<dbReference type="GO" id="GO:0005886">
    <property type="term" value="C:plasma membrane"/>
    <property type="evidence" value="ECO:0007669"/>
    <property type="project" value="TreeGrafter"/>
</dbReference>
<protein>
    <recommendedName>
        <fullName evidence="6">Protein kinase domain-containing protein</fullName>
    </recommendedName>
</protein>
<dbReference type="InterPro" id="IPR011009">
    <property type="entry name" value="Kinase-like_dom_sf"/>
</dbReference>
<evidence type="ECO:0000256" key="3">
    <source>
        <dbReference type="ARBA" id="ARBA00022741"/>
    </source>
</evidence>
<dbReference type="Pfam" id="PF07714">
    <property type="entry name" value="PK_Tyr_Ser-Thr"/>
    <property type="match status" value="1"/>
</dbReference>
<gene>
    <name evidence="7" type="ORF">SO802_009261</name>
</gene>
<keyword evidence="5" id="KW-0067">ATP-binding</keyword>
<dbReference type="PROSITE" id="PS50011">
    <property type="entry name" value="PROTEIN_KINASE_DOM"/>
    <property type="match status" value="1"/>
</dbReference>
<dbReference type="EMBL" id="JAZDWU010000003">
    <property type="protein sequence ID" value="KAL0007759.1"/>
    <property type="molecule type" value="Genomic_DNA"/>
</dbReference>
<evidence type="ECO:0000259" key="6">
    <source>
        <dbReference type="PROSITE" id="PS50011"/>
    </source>
</evidence>
<reference evidence="7 8" key="1">
    <citation type="submission" date="2024-01" db="EMBL/GenBank/DDBJ databases">
        <title>A telomere-to-telomere, gap-free genome of sweet tea (Lithocarpus litseifolius).</title>
        <authorList>
            <person name="Zhou J."/>
        </authorList>
    </citation>
    <scope>NUCLEOTIDE SEQUENCE [LARGE SCALE GENOMIC DNA]</scope>
    <source>
        <strain evidence="7">Zhou-2022a</strain>
        <tissue evidence="7">Leaf</tissue>
    </source>
</reference>
<keyword evidence="3" id="KW-0547">Nucleotide-binding</keyword>
<evidence type="ECO:0000313" key="7">
    <source>
        <dbReference type="EMBL" id="KAL0007759.1"/>
    </source>
</evidence>
<proteinExistence type="predicted"/>
<keyword evidence="1" id="KW-0723">Serine/threonine-protein kinase</keyword>
<evidence type="ECO:0000313" key="8">
    <source>
        <dbReference type="Proteomes" id="UP001459277"/>
    </source>
</evidence>
<dbReference type="PANTHER" id="PTHR27002">
    <property type="entry name" value="RECEPTOR-LIKE SERINE/THREONINE-PROTEIN KINASE SD1-8"/>
    <property type="match status" value="1"/>
</dbReference>
<dbReference type="Gene3D" id="1.10.510.10">
    <property type="entry name" value="Transferase(Phosphotransferase) domain 1"/>
    <property type="match status" value="1"/>
</dbReference>
<keyword evidence="2" id="KW-0808">Transferase</keyword>
<keyword evidence="8" id="KW-1185">Reference proteome</keyword>
<evidence type="ECO:0000256" key="1">
    <source>
        <dbReference type="ARBA" id="ARBA00022527"/>
    </source>
</evidence>
<dbReference type="PANTHER" id="PTHR27002:SF812">
    <property type="entry name" value="RECEPTOR-LIKE SERINE_THREONINE-PROTEIN KINASE"/>
    <property type="match status" value="1"/>
</dbReference>
<feature type="domain" description="Protein kinase" evidence="6">
    <location>
        <begin position="113"/>
        <end position="227"/>
    </location>
</feature>